<evidence type="ECO:0000259" key="2">
    <source>
        <dbReference type="Pfam" id="PF20269"/>
    </source>
</evidence>
<reference evidence="4 5" key="1">
    <citation type="submission" date="2021-03" db="EMBL/GenBank/DDBJ databases">
        <title>Sequencing the genomes of 1000 actinobacteria strains.</title>
        <authorList>
            <person name="Klenk H.-P."/>
        </authorList>
    </citation>
    <scope>NUCLEOTIDE SEQUENCE [LARGE SCALE GENOMIC DNA]</scope>
    <source>
        <strain evidence="4 5">DSM 46670</strain>
    </source>
</reference>
<feature type="transmembrane region" description="Helical" evidence="1">
    <location>
        <begin position="356"/>
        <end position="379"/>
    </location>
</feature>
<evidence type="ECO:0000313" key="5">
    <source>
        <dbReference type="Proteomes" id="UP001519332"/>
    </source>
</evidence>
<feature type="domain" description="CASPASE and TPR Repeat-Associated C-terminal" evidence="3">
    <location>
        <begin position="209"/>
        <end position="334"/>
    </location>
</feature>
<feature type="transmembrane region" description="Helical" evidence="1">
    <location>
        <begin position="391"/>
        <end position="412"/>
    </location>
</feature>
<proteinExistence type="predicted"/>
<dbReference type="RefSeq" id="WP_209643205.1">
    <property type="nucleotide sequence ID" value="NZ_JAGINW010000001.1"/>
</dbReference>
<dbReference type="InterPro" id="IPR046923">
    <property type="entry name" value="CATRA-C"/>
</dbReference>
<dbReference type="InterPro" id="IPR046922">
    <property type="entry name" value="CATRA-N"/>
</dbReference>
<dbReference type="NCBIfam" id="NF038357">
    <property type="entry name" value="BN6_48550_fam"/>
    <property type="match status" value="1"/>
</dbReference>
<gene>
    <name evidence="4" type="ORF">JOF56_006482</name>
</gene>
<keyword evidence="1" id="KW-0812">Transmembrane</keyword>
<organism evidence="4 5">
    <name type="scientific">Kibdelosporangium banguiense</name>
    <dbReference type="NCBI Taxonomy" id="1365924"/>
    <lineage>
        <taxon>Bacteria</taxon>
        <taxon>Bacillati</taxon>
        <taxon>Actinomycetota</taxon>
        <taxon>Actinomycetes</taxon>
        <taxon>Pseudonocardiales</taxon>
        <taxon>Pseudonocardiaceae</taxon>
        <taxon>Kibdelosporangium</taxon>
    </lineage>
</organism>
<sequence length="478" mass="51723">MSRPQISSPALVIYSFVALDDEARQGWAYLDRLWTACRAVGPATEPMLGITAPENLPDVPSGSGPFRIVASARRATAGPVRSMFVFTEHGTAGLIAAMSSDESWDTVVDEWTAAAPETGRSVLGEYTILLGHSPDPQALGPAGAGLARRLGATAVLPAASKGPSGSLLWDLPSDNENRHTFIVAAPTTTETQIDEWVWATEGHQGLGKLARYCLNIARARHQRRVHEALKPVSELVAETDKVTSALVTHLSTDTAQLLAADNQVQQLQIAESGLLWRLTRTQEMTATVRALLANTRRNRPTEDGMFARDDAELTWFADQLDREAEYLDALARRANAAQTASANAVTRLLTRRRERLTLVQTSILGALLMALAAIQAFQYTVPMDPVLKGPLTTTLACAAFGLPFLVARWSGVIPRSESYRWPDLLAALAFGGSLGWLLNTIGWLAHYPAPLWATLIAVVLGASLLAVPTWRRIRSAAQ</sequence>
<feature type="domain" description="CASPASE and TPR Repeat-Associated N-terminal" evidence="2">
    <location>
        <begin position="10"/>
        <end position="200"/>
    </location>
</feature>
<dbReference type="Pfam" id="PF20270">
    <property type="entry name" value="CATRA-C"/>
    <property type="match status" value="1"/>
</dbReference>
<protein>
    <submittedName>
        <fullName evidence="4">Uncharacterized protein</fullName>
    </submittedName>
</protein>
<dbReference type="Pfam" id="PF20269">
    <property type="entry name" value="CATRA-N"/>
    <property type="match status" value="1"/>
</dbReference>
<feature type="transmembrane region" description="Helical" evidence="1">
    <location>
        <begin position="424"/>
        <end position="445"/>
    </location>
</feature>
<dbReference type="Proteomes" id="UP001519332">
    <property type="component" value="Unassembled WGS sequence"/>
</dbReference>
<name>A0ABS4TNW4_9PSEU</name>
<evidence type="ECO:0000313" key="4">
    <source>
        <dbReference type="EMBL" id="MBP2326097.1"/>
    </source>
</evidence>
<keyword evidence="5" id="KW-1185">Reference proteome</keyword>
<accession>A0ABS4TNW4</accession>
<evidence type="ECO:0000259" key="3">
    <source>
        <dbReference type="Pfam" id="PF20270"/>
    </source>
</evidence>
<dbReference type="EMBL" id="JAGINW010000001">
    <property type="protein sequence ID" value="MBP2326097.1"/>
    <property type="molecule type" value="Genomic_DNA"/>
</dbReference>
<evidence type="ECO:0000256" key="1">
    <source>
        <dbReference type="SAM" id="Phobius"/>
    </source>
</evidence>
<keyword evidence="1" id="KW-1133">Transmembrane helix</keyword>
<feature type="transmembrane region" description="Helical" evidence="1">
    <location>
        <begin position="451"/>
        <end position="470"/>
    </location>
</feature>
<keyword evidence="1" id="KW-0472">Membrane</keyword>
<comment type="caution">
    <text evidence="4">The sequence shown here is derived from an EMBL/GenBank/DDBJ whole genome shotgun (WGS) entry which is preliminary data.</text>
</comment>